<dbReference type="WBParaSite" id="SCUD_0001059101-mRNA-1">
    <property type="protein sequence ID" value="SCUD_0001059101-mRNA-1"/>
    <property type="gene ID" value="SCUD_0001059101"/>
</dbReference>
<evidence type="ECO:0000313" key="1">
    <source>
        <dbReference type="EMBL" id="VDP40581.1"/>
    </source>
</evidence>
<evidence type="ECO:0000313" key="2">
    <source>
        <dbReference type="Proteomes" id="UP000279833"/>
    </source>
</evidence>
<protein>
    <submittedName>
        <fullName evidence="3">SH3 domain-containing protein</fullName>
    </submittedName>
</protein>
<reference evidence="1 2" key="2">
    <citation type="submission" date="2018-11" db="EMBL/GenBank/DDBJ databases">
        <authorList>
            <consortium name="Pathogen Informatics"/>
        </authorList>
    </citation>
    <scope>NUCLEOTIDE SEQUENCE [LARGE SCALE GENOMIC DNA]</scope>
    <source>
        <strain evidence="1">Dakar</strain>
        <strain evidence="2">Dakar, Senegal</strain>
    </source>
</reference>
<accession>A0A183K6G6</accession>
<dbReference type="AlphaFoldDB" id="A0A183K6G6"/>
<proteinExistence type="predicted"/>
<evidence type="ECO:0000313" key="3">
    <source>
        <dbReference type="WBParaSite" id="SCUD_0001059101-mRNA-1"/>
    </source>
</evidence>
<dbReference type="Proteomes" id="UP000279833">
    <property type="component" value="Unassembled WGS sequence"/>
</dbReference>
<gene>
    <name evidence="1" type="ORF">SCUD_LOCUS10591</name>
</gene>
<keyword evidence="2" id="KW-1185">Reference proteome</keyword>
<organism evidence="3">
    <name type="scientific">Schistosoma curassoni</name>
    <dbReference type="NCBI Taxonomy" id="6186"/>
    <lineage>
        <taxon>Eukaryota</taxon>
        <taxon>Metazoa</taxon>
        <taxon>Spiralia</taxon>
        <taxon>Lophotrochozoa</taxon>
        <taxon>Platyhelminthes</taxon>
        <taxon>Trematoda</taxon>
        <taxon>Digenea</taxon>
        <taxon>Strigeidida</taxon>
        <taxon>Schistosomatoidea</taxon>
        <taxon>Schistosomatidae</taxon>
        <taxon>Schistosoma</taxon>
    </lineage>
</organism>
<reference evidence="3" key="1">
    <citation type="submission" date="2016-06" db="UniProtKB">
        <authorList>
            <consortium name="WormBaseParasite"/>
        </authorList>
    </citation>
    <scope>IDENTIFICATION</scope>
</reference>
<dbReference type="EMBL" id="UZAK01033870">
    <property type="protein sequence ID" value="VDP40581.1"/>
    <property type="molecule type" value="Genomic_DNA"/>
</dbReference>
<name>A0A183K6G6_9TREM</name>
<sequence>MFFLSQDEIYWWEGGIIGPTPDIKSGQWDETVKVNTKVAEVKIINHNNNNSVTGSKKPSYRQYNLERMNEFTE</sequence>